<feature type="transmembrane region" description="Helical" evidence="1">
    <location>
        <begin position="69"/>
        <end position="86"/>
    </location>
</feature>
<organism evidence="2 3">
    <name type="scientific">Paraburkholderia aspalathi</name>
    <dbReference type="NCBI Taxonomy" id="1324617"/>
    <lineage>
        <taxon>Bacteria</taxon>
        <taxon>Pseudomonadati</taxon>
        <taxon>Pseudomonadota</taxon>
        <taxon>Betaproteobacteria</taxon>
        <taxon>Burkholderiales</taxon>
        <taxon>Burkholderiaceae</taxon>
        <taxon>Paraburkholderia</taxon>
    </lineage>
</organism>
<feature type="transmembrane region" description="Helical" evidence="1">
    <location>
        <begin position="388"/>
        <end position="415"/>
    </location>
</feature>
<evidence type="ECO:0000256" key="1">
    <source>
        <dbReference type="SAM" id="Phobius"/>
    </source>
</evidence>
<dbReference type="EMBL" id="FPBH01000014">
    <property type="protein sequence ID" value="SFU20005.1"/>
    <property type="molecule type" value="Genomic_DNA"/>
</dbReference>
<gene>
    <name evidence="2" type="ORF">SAMN05192563_1014187</name>
</gene>
<evidence type="ECO:0000313" key="2">
    <source>
        <dbReference type="EMBL" id="SFU20005.1"/>
    </source>
</evidence>
<feature type="transmembrane region" description="Helical" evidence="1">
    <location>
        <begin position="189"/>
        <end position="208"/>
    </location>
</feature>
<sequence>MNKYLEYSSRESYSRTTAFEKFVGVFSFCVLFPYPALPVGNNTGLQLGHVITIAALWLMAKRVFVKKDLIACYLLLVVPSLLPLILGRQSDVNVNATATQAFALLTVIAAGGAVSRKGAIRNFCVGAALAMLVHGVVGIVQQIFYVNEAFPFIQIYVNPSFAEMESGKITDLYAVYTKRSFGLFPEPSSMFAVLAPWIVILFNVVFVGSWKIRRLERLIFIQSLIFGGLLIYFAKSGGMPYLALGMLPSLALFYRKTLRRPLLQKLAISVVSALILALAVYAFLMSFQERAYAELDHGVSWTERLTSILFALQSVFRGDLMPFFFGYGLGDVSTLALQATGSSGIHSWIIATFMGTGVVGAIGMALVGMKAIRSIRSSSQRMLGYSVFFVWVACAALVTGYIQLLGMWAVLGILLQWSTAFPASRKNLL</sequence>
<name>A0A1I7E7Z3_9BURK</name>
<accession>A0A1I7E7Z3</accession>
<dbReference type="RefSeq" id="WP_093637739.1">
    <property type="nucleotide sequence ID" value="NZ_FPBH01000014.1"/>
</dbReference>
<evidence type="ECO:0008006" key="4">
    <source>
        <dbReference type="Google" id="ProtNLM"/>
    </source>
</evidence>
<keyword evidence="1" id="KW-0812">Transmembrane</keyword>
<reference evidence="2 3" key="1">
    <citation type="submission" date="2016-10" db="EMBL/GenBank/DDBJ databases">
        <authorList>
            <person name="de Groot N.N."/>
        </authorList>
    </citation>
    <scope>NUCLEOTIDE SEQUENCE [LARGE SCALE GENOMIC DNA]</scope>
    <source>
        <strain evidence="2 3">LMG 27731</strain>
    </source>
</reference>
<proteinExistence type="predicted"/>
<evidence type="ECO:0000313" key="3">
    <source>
        <dbReference type="Proteomes" id="UP000198844"/>
    </source>
</evidence>
<feature type="transmembrane region" description="Helical" evidence="1">
    <location>
        <begin position="92"/>
        <end position="111"/>
    </location>
</feature>
<feature type="transmembrane region" description="Helical" evidence="1">
    <location>
        <begin position="266"/>
        <end position="287"/>
    </location>
</feature>
<feature type="transmembrane region" description="Helical" evidence="1">
    <location>
        <begin position="345"/>
        <end position="367"/>
    </location>
</feature>
<feature type="transmembrane region" description="Helical" evidence="1">
    <location>
        <begin position="21"/>
        <end position="37"/>
    </location>
</feature>
<keyword evidence="1" id="KW-0472">Membrane</keyword>
<feature type="transmembrane region" description="Helical" evidence="1">
    <location>
        <begin position="123"/>
        <end position="144"/>
    </location>
</feature>
<feature type="transmembrane region" description="Helical" evidence="1">
    <location>
        <begin position="43"/>
        <end position="60"/>
    </location>
</feature>
<keyword evidence="1" id="KW-1133">Transmembrane helix</keyword>
<protein>
    <recommendedName>
        <fullName evidence="4">O-Antigen ligase</fullName>
    </recommendedName>
</protein>
<dbReference type="AlphaFoldDB" id="A0A1I7E7Z3"/>
<dbReference type="Proteomes" id="UP000198844">
    <property type="component" value="Unassembled WGS sequence"/>
</dbReference>